<dbReference type="PRINTS" id="PR00508">
    <property type="entry name" value="S21N4MTFRASE"/>
</dbReference>
<sequence length="240" mass="27574">MKDIPEKSIDMILCDLPYGTTACKWDSIIPFEPLWEQYERVIKDNGAIVLTGAQPFTTKLIESNFNMFKYELIWNKMQGSAFTLSKIKPLPSHENILIFGDGKITYNPQMTKREKLLNTKNWKMDKLKSENGNFSSNSNKESKKIYKEKYPVSVLDFHKSAAECNNTKRVHPTQKPVALFKYLIKTYTNEGETVLDNCMGSGTTGVACKNLNRKFIGIELDENYFNLAKERIESAEEINE</sequence>
<dbReference type="GO" id="GO:0032259">
    <property type="term" value="P:methylation"/>
    <property type="evidence" value="ECO:0007669"/>
    <property type="project" value="UniProtKB-KW"/>
</dbReference>
<evidence type="ECO:0000256" key="2">
    <source>
        <dbReference type="ARBA" id="ARBA00022679"/>
    </source>
</evidence>
<dbReference type="InterPro" id="IPR029063">
    <property type="entry name" value="SAM-dependent_MTases_sf"/>
</dbReference>
<proteinExistence type="inferred from homology"/>
<evidence type="ECO:0000256" key="3">
    <source>
        <dbReference type="ARBA" id="ARBA00022747"/>
    </source>
</evidence>
<evidence type="ECO:0000259" key="5">
    <source>
        <dbReference type="Pfam" id="PF01555"/>
    </source>
</evidence>
<organism evidence="6 7">
    <name type="scientific">Candidatus Jeotgalibaca merdavium</name>
    <dbReference type="NCBI Taxonomy" id="2838627"/>
    <lineage>
        <taxon>Bacteria</taxon>
        <taxon>Bacillati</taxon>
        <taxon>Bacillota</taxon>
        <taxon>Bacilli</taxon>
        <taxon>Lactobacillales</taxon>
        <taxon>Carnobacteriaceae</taxon>
        <taxon>Jeotgalibaca</taxon>
    </lineage>
</organism>
<reference evidence="6" key="2">
    <citation type="submission" date="2021-04" db="EMBL/GenBank/DDBJ databases">
        <authorList>
            <person name="Gilroy R."/>
        </authorList>
    </citation>
    <scope>NUCLEOTIDE SEQUENCE</scope>
    <source>
        <strain evidence="6">CHK171-505</strain>
    </source>
</reference>
<comment type="similarity">
    <text evidence="4">Belongs to the N(4)/N(6)-methyltransferase family.</text>
</comment>
<dbReference type="Proteomes" id="UP000886856">
    <property type="component" value="Unassembled WGS sequence"/>
</dbReference>
<reference evidence="6" key="1">
    <citation type="journal article" date="2021" name="PeerJ">
        <title>Extensive microbial diversity within the chicken gut microbiome revealed by metagenomics and culture.</title>
        <authorList>
            <person name="Gilroy R."/>
            <person name="Ravi A."/>
            <person name="Getino M."/>
            <person name="Pursley I."/>
            <person name="Horton D.L."/>
            <person name="Alikhan N.F."/>
            <person name="Baker D."/>
            <person name="Gharbi K."/>
            <person name="Hall N."/>
            <person name="Watson M."/>
            <person name="Adriaenssens E.M."/>
            <person name="Foster-Nyarko E."/>
            <person name="Jarju S."/>
            <person name="Secka A."/>
            <person name="Antonio M."/>
            <person name="Oren A."/>
            <person name="Chaudhuri R.R."/>
            <person name="La Ragione R."/>
            <person name="Hildebrand F."/>
            <person name="Pallen M.J."/>
        </authorList>
    </citation>
    <scope>NUCLEOTIDE SEQUENCE</scope>
    <source>
        <strain evidence="6">CHK171-505</strain>
    </source>
</reference>
<name>A0A9D2I2D2_9LACT</name>
<keyword evidence="2" id="KW-0808">Transferase</keyword>
<protein>
    <recommendedName>
        <fullName evidence="4">Methyltransferase</fullName>
        <ecNumber evidence="4">2.1.1.-</ecNumber>
    </recommendedName>
</protein>
<dbReference type="InterPro" id="IPR002941">
    <property type="entry name" value="DNA_methylase_N4/N6"/>
</dbReference>
<dbReference type="InterPro" id="IPR001091">
    <property type="entry name" value="RM_Methyltransferase"/>
</dbReference>
<dbReference type="SUPFAM" id="SSF53335">
    <property type="entry name" value="S-adenosyl-L-methionine-dependent methyltransferases"/>
    <property type="match status" value="1"/>
</dbReference>
<dbReference type="Gene3D" id="3.40.50.150">
    <property type="entry name" value="Vaccinia Virus protein VP39"/>
    <property type="match status" value="1"/>
</dbReference>
<comment type="caution">
    <text evidence="6">The sequence shown here is derived from an EMBL/GenBank/DDBJ whole genome shotgun (WGS) entry which is preliminary data.</text>
</comment>
<evidence type="ECO:0000256" key="4">
    <source>
        <dbReference type="RuleBase" id="RU362026"/>
    </source>
</evidence>
<dbReference type="EC" id="2.1.1.-" evidence="4"/>
<keyword evidence="3" id="KW-0680">Restriction system</keyword>
<evidence type="ECO:0000313" key="6">
    <source>
        <dbReference type="EMBL" id="HJA90348.1"/>
    </source>
</evidence>
<gene>
    <name evidence="6" type="ORF">H9948_06095</name>
</gene>
<accession>A0A9D2I2D2</accession>
<evidence type="ECO:0000313" key="7">
    <source>
        <dbReference type="Proteomes" id="UP000886856"/>
    </source>
</evidence>
<dbReference type="AlphaFoldDB" id="A0A9D2I2D2"/>
<keyword evidence="1" id="KW-0489">Methyltransferase</keyword>
<dbReference type="GO" id="GO:0009307">
    <property type="term" value="P:DNA restriction-modification system"/>
    <property type="evidence" value="ECO:0007669"/>
    <property type="project" value="UniProtKB-KW"/>
</dbReference>
<evidence type="ECO:0000256" key="1">
    <source>
        <dbReference type="ARBA" id="ARBA00022603"/>
    </source>
</evidence>
<dbReference type="GO" id="GO:0008170">
    <property type="term" value="F:N-methyltransferase activity"/>
    <property type="evidence" value="ECO:0007669"/>
    <property type="project" value="InterPro"/>
</dbReference>
<dbReference type="EMBL" id="DWYW01000136">
    <property type="protein sequence ID" value="HJA90348.1"/>
    <property type="molecule type" value="Genomic_DNA"/>
</dbReference>
<dbReference type="GO" id="GO:0003677">
    <property type="term" value="F:DNA binding"/>
    <property type="evidence" value="ECO:0007669"/>
    <property type="project" value="InterPro"/>
</dbReference>
<feature type="domain" description="DNA methylase N-4/N-6" evidence="5">
    <location>
        <begin position="9"/>
        <end position="230"/>
    </location>
</feature>
<dbReference type="Pfam" id="PF01555">
    <property type="entry name" value="N6_N4_Mtase"/>
    <property type="match status" value="1"/>
</dbReference>